<evidence type="ECO:0000256" key="1">
    <source>
        <dbReference type="ARBA" id="ARBA00007832"/>
    </source>
</evidence>
<comment type="similarity">
    <text evidence="1">Belongs to the IucA/IucC family.</text>
</comment>
<evidence type="ECO:0000259" key="3">
    <source>
        <dbReference type="Pfam" id="PF06276"/>
    </source>
</evidence>
<comment type="caution">
    <text evidence="4">The sequence shown here is derived from an EMBL/GenBank/DDBJ whole genome shotgun (WGS) entry which is preliminary data.</text>
</comment>
<dbReference type="InterPro" id="IPR037455">
    <property type="entry name" value="LucA/IucC-like"/>
</dbReference>
<dbReference type="OrthoDB" id="495728at2"/>
<feature type="domain" description="Aerobactin siderophore biosynthesis IucA/IucC-like C-terminal" evidence="3">
    <location>
        <begin position="403"/>
        <end position="563"/>
    </location>
</feature>
<dbReference type="PANTHER" id="PTHR34384:SF5">
    <property type="entry name" value="L-2,3-DIAMINOPROPANOATE--CITRATE LIGASE"/>
    <property type="match status" value="1"/>
</dbReference>
<dbReference type="Pfam" id="PF06276">
    <property type="entry name" value="FhuF"/>
    <property type="match status" value="1"/>
</dbReference>
<organism evidence="4 5">
    <name type="scientific">Photobacterium angustum</name>
    <dbReference type="NCBI Taxonomy" id="661"/>
    <lineage>
        <taxon>Bacteria</taxon>
        <taxon>Pseudomonadati</taxon>
        <taxon>Pseudomonadota</taxon>
        <taxon>Gammaproteobacteria</taxon>
        <taxon>Vibrionales</taxon>
        <taxon>Vibrionaceae</taxon>
        <taxon>Photobacterium</taxon>
    </lineage>
</organism>
<dbReference type="Pfam" id="PF04183">
    <property type="entry name" value="IucA_IucC"/>
    <property type="match status" value="1"/>
</dbReference>
<dbReference type="RefSeq" id="WP_105059574.1">
    <property type="nucleotide sequence ID" value="NZ_MSCJ01000001.1"/>
</dbReference>
<name>A0A2S7VX72_PHOAN</name>
<sequence length="596" mass="68261">MMLTAKKIAEVASFQALFNCYLKECKQDSWYRVDAWMEKNELCCSPSCQWVIEINLPIEHVVIAVEVTYKTIVGRHAFGDIWLKNNDENWYTISEKEAAITLLDSFFEQKTMSLKKQELLIRLLESMSLMEYFLAENMTKNAPPSRCFIDAEQSLVFGHWQHPTPKSRQGMLDFHHQYYAPELKGEFALHYFNVARSLICQRSALSISAEEIIASSLETADLQISDEFIVLPMHPLQAQKLLHDPAILDLMTQGLIIDSGQHGCKFTATSSVRSLYSAHLSWMYKFSIPVKITNSLRVNKRHELDAGVVMAGLYRKTGFSCDYPSFNVVTDPAYVTVLLPEQEESGFETIIRENPFQAGQDQDVLTIAALTQDPLPNQASLLASIIVGLATKEHCSESHVAMRWFARYWDCAIDPMIRLYDEHGIALEAHQQNSVIQLETGYPSNYYFRDNQGFYLSKSYRSYLEGMEPESSRVHDLYFDDEMICERFTYYLMINHLFSIIGRLGADHIIDEALLLNFVKQRLTALHKSLLGGGKLFVEQLLTNKQWAMKANLLTRVHDVDELMVENEQAIYCYIDNPFITADTTNQKKEVSDAIA</sequence>
<proteinExistence type="inferred from homology"/>
<dbReference type="GO" id="GO:0019290">
    <property type="term" value="P:siderophore biosynthetic process"/>
    <property type="evidence" value="ECO:0007669"/>
    <property type="project" value="InterPro"/>
</dbReference>
<evidence type="ECO:0000313" key="4">
    <source>
        <dbReference type="EMBL" id="PQJ66144.1"/>
    </source>
</evidence>
<reference evidence="4 5" key="1">
    <citation type="submission" date="2016-12" db="EMBL/GenBank/DDBJ databases">
        <title>Diversity of luminous bacteria.</title>
        <authorList>
            <person name="Yoshizawa S."/>
            <person name="Kogure K."/>
        </authorList>
    </citation>
    <scope>NUCLEOTIDE SEQUENCE [LARGE SCALE GENOMIC DNA]</scope>
    <source>
        <strain evidence="4 5">LC1-200</strain>
    </source>
</reference>
<dbReference type="Proteomes" id="UP000238730">
    <property type="component" value="Unassembled WGS sequence"/>
</dbReference>
<dbReference type="GO" id="GO:0016881">
    <property type="term" value="F:acid-amino acid ligase activity"/>
    <property type="evidence" value="ECO:0007669"/>
    <property type="project" value="UniProtKB-ARBA"/>
</dbReference>
<dbReference type="Gene3D" id="1.10.510.40">
    <property type="match status" value="1"/>
</dbReference>
<accession>A0A2S7VX72</accession>
<gene>
    <name evidence="4" type="ORF">BTO08_01270</name>
</gene>
<protein>
    <submittedName>
        <fullName evidence="4">Siderophore biosynthesis protein</fullName>
    </submittedName>
</protein>
<dbReference type="InterPro" id="IPR022770">
    <property type="entry name" value="IucA/IucC-like_C"/>
</dbReference>
<dbReference type="PANTHER" id="PTHR34384">
    <property type="entry name" value="L-2,3-DIAMINOPROPANOATE--CITRATE LIGASE"/>
    <property type="match status" value="1"/>
</dbReference>
<evidence type="ECO:0000313" key="5">
    <source>
        <dbReference type="Proteomes" id="UP000238730"/>
    </source>
</evidence>
<dbReference type="EMBL" id="MSCJ01000001">
    <property type="protein sequence ID" value="PQJ66144.1"/>
    <property type="molecule type" value="Genomic_DNA"/>
</dbReference>
<evidence type="ECO:0000259" key="2">
    <source>
        <dbReference type="Pfam" id="PF04183"/>
    </source>
</evidence>
<dbReference type="InterPro" id="IPR007310">
    <property type="entry name" value="Aerobactin_biosyn_IucA/IucC_N"/>
</dbReference>
<feature type="domain" description="Aerobactin siderophore biosynthesis IucA/IucC N-terminal" evidence="2">
    <location>
        <begin position="148"/>
        <end position="372"/>
    </location>
</feature>
<dbReference type="AlphaFoldDB" id="A0A2S7VX72"/>